<evidence type="ECO:0000313" key="1">
    <source>
        <dbReference type="EMBL" id="PZQ48470.1"/>
    </source>
</evidence>
<sequence length="100" mass="11601">MITILIGLFDKKTKFVAEEKKVEFPNDMVFRAVERDEYTGDEFSVACSEGKGIDYINCRPFALTDEMIAYANENYPELKEKFDLYHSEFIGRHGLGPEYD</sequence>
<dbReference type="EMBL" id="QFQB01000005">
    <property type="protein sequence ID" value="PZQ48470.1"/>
    <property type="molecule type" value="Genomic_DNA"/>
</dbReference>
<reference evidence="1 2" key="1">
    <citation type="submission" date="2017-08" db="EMBL/GenBank/DDBJ databases">
        <title>Infants hospitalized years apart are colonized by the same room-sourced microbial strains.</title>
        <authorList>
            <person name="Brooks B."/>
            <person name="Olm M.R."/>
            <person name="Firek B.A."/>
            <person name="Baker R."/>
            <person name="Thomas B.C."/>
            <person name="Morowitz M.J."/>
            <person name="Banfield J.F."/>
        </authorList>
    </citation>
    <scope>NUCLEOTIDE SEQUENCE [LARGE SCALE GENOMIC DNA]</scope>
    <source>
        <strain evidence="1">S2_005_002_R2_29</strain>
    </source>
</reference>
<dbReference type="AlphaFoldDB" id="A0A2W5QAN3"/>
<evidence type="ECO:0000313" key="2">
    <source>
        <dbReference type="Proteomes" id="UP000249417"/>
    </source>
</evidence>
<name>A0A2W5QAN3_9BACT</name>
<accession>A0A2W5QAN3</accession>
<gene>
    <name evidence="1" type="ORF">DI551_01585</name>
</gene>
<protein>
    <submittedName>
        <fullName evidence="1">Uncharacterized protein</fullName>
    </submittedName>
</protein>
<dbReference type="Proteomes" id="UP000249417">
    <property type="component" value="Unassembled WGS sequence"/>
</dbReference>
<proteinExistence type="predicted"/>
<comment type="caution">
    <text evidence="1">The sequence shown here is derived from an EMBL/GenBank/DDBJ whole genome shotgun (WGS) entry which is preliminary data.</text>
</comment>
<organism evidence="1 2">
    <name type="scientific">Micavibrio aeruginosavorus</name>
    <dbReference type="NCBI Taxonomy" id="349221"/>
    <lineage>
        <taxon>Bacteria</taxon>
        <taxon>Pseudomonadati</taxon>
        <taxon>Bdellovibrionota</taxon>
        <taxon>Bdellovibrionia</taxon>
        <taxon>Bdellovibrionales</taxon>
        <taxon>Pseudobdellovibrionaceae</taxon>
        <taxon>Micavibrio</taxon>
    </lineage>
</organism>